<comment type="caution">
    <text evidence="6">The sequence shown here is derived from an EMBL/GenBank/DDBJ whole genome shotgun (WGS) entry which is preliminary data.</text>
</comment>
<dbReference type="InterPro" id="IPR036866">
    <property type="entry name" value="RibonucZ/Hydroxyglut_hydro"/>
</dbReference>
<keyword evidence="3 6" id="KW-0378">Hydrolase</keyword>
<dbReference type="CDD" id="cd16277">
    <property type="entry name" value="metallo-hydrolase-like_MBL-fold"/>
    <property type="match status" value="1"/>
</dbReference>
<evidence type="ECO:0000256" key="1">
    <source>
        <dbReference type="ARBA" id="ARBA00007749"/>
    </source>
</evidence>
<dbReference type="Pfam" id="PF00753">
    <property type="entry name" value="Lactamase_B"/>
    <property type="match status" value="1"/>
</dbReference>
<sequence>MQELPMDLETFKRWNIGDIRVTRVLELPPTAFDPAIFIQATRDDVLAHNDWLCPSFTTEEGDIILHFQSFIIEAGGKRIMVDPCIGNDKPRGHPLLDRLDNPFLERIERAGFPRESIDYVLCTHLHVDHCGWNTMLVDGEWVPTFPNARYLFARGEVDFAQAETDGDAPAIFADSVKPILDAGLADTVDPGDAIVEGVTLKATPGHTPHHCSIVLTSRGEEAIITGDVIHHPLQAALPHISSNFCWDDATSIATRRGILEHAASHDILLLVAHFAGSSGVTVKADGDVWTVEET</sequence>
<dbReference type="InterPro" id="IPR001279">
    <property type="entry name" value="Metallo-B-lactamas"/>
</dbReference>
<feature type="domain" description="Metallo-beta-lactamase" evidence="5">
    <location>
        <begin position="66"/>
        <end position="273"/>
    </location>
</feature>
<reference evidence="6 7" key="1">
    <citation type="submission" date="2020-08" db="EMBL/GenBank/DDBJ databases">
        <title>Genomic Encyclopedia of Type Strains, Phase IV (KMG-IV): sequencing the most valuable type-strain genomes for metagenomic binning, comparative biology and taxonomic classification.</title>
        <authorList>
            <person name="Goeker M."/>
        </authorList>
    </citation>
    <scope>NUCLEOTIDE SEQUENCE [LARGE SCALE GENOMIC DNA]</scope>
    <source>
        <strain evidence="6 7">DSM 102255</strain>
    </source>
</reference>
<evidence type="ECO:0000313" key="6">
    <source>
        <dbReference type="EMBL" id="MBB6123020.1"/>
    </source>
</evidence>
<name>A0A841IXK0_9SPHN</name>
<dbReference type="SMART" id="SM00849">
    <property type="entry name" value="Lactamase_B"/>
    <property type="match status" value="1"/>
</dbReference>
<evidence type="ECO:0000259" key="5">
    <source>
        <dbReference type="SMART" id="SM00849"/>
    </source>
</evidence>
<dbReference type="PANTHER" id="PTHR42978:SF6">
    <property type="entry name" value="QUORUM-QUENCHING LACTONASE YTNP-RELATED"/>
    <property type="match status" value="1"/>
</dbReference>
<dbReference type="EMBL" id="JACIJP010000001">
    <property type="protein sequence ID" value="MBB6123020.1"/>
    <property type="molecule type" value="Genomic_DNA"/>
</dbReference>
<evidence type="ECO:0000256" key="4">
    <source>
        <dbReference type="ARBA" id="ARBA00022833"/>
    </source>
</evidence>
<dbReference type="RefSeq" id="WP_184077597.1">
    <property type="nucleotide sequence ID" value="NZ_JACIJP010000001.1"/>
</dbReference>
<evidence type="ECO:0000256" key="3">
    <source>
        <dbReference type="ARBA" id="ARBA00022801"/>
    </source>
</evidence>
<dbReference type="Proteomes" id="UP000552700">
    <property type="component" value="Unassembled WGS sequence"/>
</dbReference>
<dbReference type="InterPro" id="IPR051013">
    <property type="entry name" value="MBL_superfamily_lactonases"/>
</dbReference>
<dbReference type="AlphaFoldDB" id="A0A841IXK0"/>
<evidence type="ECO:0000313" key="7">
    <source>
        <dbReference type="Proteomes" id="UP000552700"/>
    </source>
</evidence>
<comment type="similarity">
    <text evidence="1">Belongs to the metallo-beta-lactamase superfamily.</text>
</comment>
<dbReference type="GO" id="GO:0046872">
    <property type="term" value="F:metal ion binding"/>
    <property type="evidence" value="ECO:0007669"/>
    <property type="project" value="UniProtKB-KW"/>
</dbReference>
<dbReference type="GO" id="GO:0016787">
    <property type="term" value="F:hydrolase activity"/>
    <property type="evidence" value="ECO:0007669"/>
    <property type="project" value="UniProtKB-KW"/>
</dbReference>
<dbReference type="SUPFAM" id="SSF56281">
    <property type="entry name" value="Metallo-hydrolase/oxidoreductase"/>
    <property type="match status" value="1"/>
</dbReference>
<organism evidence="6 7">
    <name type="scientific">Sphingobium subterraneum</name>
    <dbReference type="NCBI Taxonomy" id="627688"/>
    <lineage>
        <taxon>Bacteria</taxon>
        <taxon>Pseudomonadati</taxon>
        <taxon>Pseudomonadota</taxon>
        <taxon>Alphaproteobacteria</taxon>
        <taxon>Sphingomonadales</taxon>
        <taxon>Sphingomonadaceae</taxon>
        <taxon>Sphingobium</taxon>
    </lineage>
</organism>
<dbReference type="Gene3D" id="3.60.15.10">
    <property type="entry name" value="Ribonuclease Z/Hydroxyacylglutathione hydrolase-like"/>
    <property type="match status" value="1"/>
</dbReference>
<dbReference type="PANTHER" id="PTHR42978">
    <property type="entry name" value="QUORUM-QUENCHING LACTONASE YTNP-RELATED-RELATED"/>
    <property type="match status" value="1"/>
</dbReference>
<keyword evidence="7" id="KW-1185">Reference proteome</keyword>
<keyword evidence="2" id="KW-0479">Metal-binding</keyword>
<proteinExistence type="inferred from homology"/>
<keyword evidence="4" id="KW-0862">Zinc</keyword>
<evidence type="ECO:0000256" key="2">
    <source>
        <dbReference type="ARBA" id="ARBA00022723"/>
    </source>
</evidence>
<gene>
    <name evidence="6" type="ORF">FHS92_000727</name>
</gene>
<protein>
    <submittedName>
        <fullName evidence="6">Glyoxylase-like metal-dependent hydrolase (Beta-lactamase superfamily II)</fullName>
    </submittedName>
</protein>
<accession>A0A841IXK0</accession>